<dbReference type="SUPFAM" id="SSF52833">
    <property type="entry name" value="Thioredoxin-like"/>
    <property type="match status" value="1"/>
</dbReference>
<dbReference type="SUPFAM" id="SSF46955">
    <property type="entry name" value="Putative DNA-binding domain"/>
    <property type="match status" value="1"/>
</dbReference>
<dbReference type="Proteomes" id="UP001500305">
    <property type="component" value="Unassembled WGS sequence"/>
</dbReference>
<name>A0ABP5RRG2_9ACTN</name>
<reference evidence="8" key="1">
    <citation type="journal article" date="2019" name="Int. J. Syst. Evol. Microbiol.">
        <title>The Global Catalogue of Microorganisms (GCM) 10K type strain sequencing project: providing services to taxonomists for standard genome sequencing and annotation.</title>
        <authorList>
            <consortium name="The Broad Institute Genomics Platform"/>
            <consortium name="The Broad Institute Genome Sequencing Center for Infectious Disease"/>
            <person name="Wu L."/>
            <person name="Ma J."/>
        </authorList>
    </citation>
    <scope>NUCLEOTIDE SEQUENCE [LARGE SCALE GENOMIC DNA]</scope>
    <source>
        <strain evidence="8">JCM 7356</strain>
    </source>
</reference>
<protein>
    <submittedName>
        <fullName evidence="7">Redoxin family protein</fullName>
    </submittedName>
</protein>
<keyword evidence="1" id="KW-0678">Repressor</keyword>
<dbReference type="Gene3D" id="1.10.1660.10">
    <property type="match status" value="1"/>
</dbReference>
<feature type="domain" description="HTH merR-type" evidence="6">
    <location>
        <begin position="1"/>
        <end position="68"/>
    </location>
</feature>
<dbReference type="InterPro" id="IPR013740">
    <property type="entry name" value="Redoxin"/>
</dbReference>
<proteinExistence type="predicted"/>
<keyword evidence="3" id="KW-0238">DNA-binding</keyword>
<feature type="region of interest" description="Disordered" evidence="5">
    <location>
        <begin position="118"/>
        <end position="151"/>
    </location>
</feature>
<sequence length="318" mass="34739">MKISEVARRAGVTAKTVRYYEALGLIRPARLANGYRDYSEHDARMVAETRALNRLGIPVERTRPFLECLAAGRDQADDCPSSLAGYRDAIEDLTVRIEALTARRAALVRHLRDAAYRNSSAGRPGEKEYTVSDPSRLPVGLPVPEDDGAADHLAGSTVPDLDLPSSAGGTVALRTLGEGRSVVYCYPLTGRPDRDMPDGWDNIPGARGCTAEACDFRDHHDDLIAVGAARVFGLSSQETGYQQEVVGRLRLPFAMLSDTGLRLAATIGLPTFDAGGETLYKRITLIIRDGVIEHVFYPIFPPNEHAEQVLRWLKDNPA</sequence>
<dbReference type="InterPro" id="IPR036249">
    <property type="entry name" value="Thioredoxin-like_sf"/>
</dbReference>
<comment type="caution">
    <text evidence="7">The sequence shown here is derived from an EMBL/GenBank/DDBJ whole genome shotgun (WGS) entry which is preliminary data.</text>
</comment>
<keyword evidence="4" id="KW-0804">Transcription</keyword>
<evidence type="ECO:0000256" key="5">
    <source>
        <dbReference type="SAM" id="MobiDB-lite"/>
    </source>
</evidence>
<dbReference type="PROSITE" id="PS50937">
    <property type="entry name" value="HTH_MERR_2"/>
    <property type="match status" value="1"/>
</dbReference>
<evidence type="ECO:0000313" key="7">
    <source>
        <dbReference type="EMBL" id="GAA2272296.1"/>
    </source>
</evidence>
<dbReference type="PRINTS" id="PR00040">
    <property type="entry name" value="HTHMERR"/>
</dbReference>
<dbReference type="InterPro" id="IPR047057">
    <property type="entry name" value="MerR_fam"/>
</dbReference>
<evidence type="ECO:0000313" key="8">
    <source>
        <dbReference type="Proteomes" id="UP001500305"/>
    </source>
</evidence>
<gene>
    <name evidence="7" type="ORF">GCM10010430_67820</name>
</gene>
<dbReference type="InterPro" id="IPR009061">
    <property type="entry name" value="DNA-bd_dom_put_sf"/>
</dbReference>
<evidence type="ECO:0000256" key="3">
    <source>
        <dbReference type="ARBA" id="ARBA00023125"/>
    </source>
</evidence>
<evidence type="ECO:0000259" key="6">
    <source>
        <dbReference type="PROSITE" id="PS50937"/>
    </source>
</evidence>
<dbReference type="PANTHER" id="PTHR30204:SF69">
    <property type="entry name" value="MERR-FAMILY TRANSCRIPTIONAL REGULATOR"/>
    <property type="match status" value="1"/>
</dbReference>
<organism evidence="7 8">
    <name type="scientific">Kitasatospora cystarginea</name>
    <dbReference type="NCBI Taxonomy" id="58350"/>
    <lineage>
        <taxon>Bacteria</taxon>
        <taxon>Bacillati</taxon>
        <taxon>Actinomycetota</taxon>
        <taxon>Actinomycetes</taxon>
        <taxon>Kitasatosporales</taxon>
        <taxon>Streptomycetaceae</taxon>
        <taxon>Kitasatospora</taxon>
    </lineage>
</organism>
<keyword evidence="8" id="KW-1185">Reference proteome</keyword>
<dbReference type="SMART" id="SM00422">
    <property type="entry name" value="HTH_MERR"/>
    <property type="match status" value="1"/>
</dbReference>
<evidence type="ECO:0000256" key="4">
    <source>
        <dbReference type="ARBA" id="ARBA00023163"/>
    </source>
</evidence>
<evidence type="ECO:0000256" key="2">
    <source>
        <dbReference type="ARBA" id="ARBA00023015"/>
    </source>
</evidence>
<evidence type="ECO:0000256" key="1">
    <source>
        <dbReference type="ARBA" id="ARBA00022491"/>
    </source>
</evidence>
<keyword evidence="2" id="KW-0805">Transcription regulation</keyword>
<dbReference type="PROSITE" id="PS00552">
    <property type="entry name" value="HTH_MERR_1"/>
    <property type="match status" value="1"/>
</dbReference>
<dbReference type="CDD" id="cd03017">
    <property type="entry name" value="PRX_BCP"/>
    <property type="match status" value="1"/>
</dbReference>
<dbReference type="PANTHER" id="PTHR30204">
    <property type="entry name" value="REDOX-CYCLING DRUG-SENSING TRANSCRIPTIONAL ACTIVATOR SOXR"/>
    <property type="match status" value="1"/>
</dbReference>
<accession>A0ABP5RRG2</accession>
<dbReference type="Gene3D" id="3.40.30.10">
    <property type="entry name" value="Glutaredoxin"/>
    <property type="match status" value="1"/>
</dbReference>
<dbReference type="InterPro" id="IPR000551">
    <property type="entry name" value="MerR-type_HTH_dom"/>
</dbReference>
<dbReference type="Pfam" id="PF00376">
    <property type="entry name" value="MerR"/>
    <property type="match status" value="1"/>
</dbReference>
<dbReference type="RefSeq" id="WP_344640403.1">
    <property type="nucleotide sequence ID" value="NZ_BAAATR010000045.1"/>
</dbReference>
<dbReference type="Pfam" id="PF08534">
    <property type="entry name" value="Redoxin"/>
    <property type="match status" value="1"/>
</dbReference>
<dbReference type="EMBL" id="BAAATR010000045">
    <property type="protein sequence ID" value="GAA2272296.1"/>
    <property type="molecule type" value="Genomic_DNA"/>
</dbReference>